<dbReference type="Proteomes" id="UP000580250">
    <property type="component" value="Unassembled WGS sequence"/>
</dbReference>
<gene>
    <name evidence="1" type="ORF">MENT_LOCUS20176</name>
</gene>
<dbReference type="EMBL" id="CAJEWN010000145">
    <property type="protein sequence ID" value="CAD2168824.1"/>
    <property type="molecule type" value="Genomic_DNA"/>
</dbReference>
<evidence type="ECO:0000313" key="1">
    <source>
        <dbReference type="EMBL" id="CAD2168824.1"/>
    </source>
</evidence>
<accession>A0A6V7V3S5</accession>
<proteinExistence type="predicted"/>
<protein>
    <submittedName>
        <fullName evidence="1">Uncharacterized protein</fullName>
    </submittedName>
</protein>
<comment type="caution">
    <text evidence="1">The sequence shown here is derived from an EMBL/GenBank/DDBJ whole genome shotgun (WGS) entry which is preliminary data.</text>
</comment>
<reference evidence="1 2" key="1">
    <citation type="submission" date="2020-08" db="EMBL/GenBank/DDBJ databases">
        <authorList>
            <person name="Koutsovoulos G."/>
            <person name="Danchin GJ E."/>
        </authorList>
    </citation>
    <scope>NUCLEOTIDE SEQUENCE [LARGE SCALE GENOMIC DNA]</scope>
</reference>
<evidence type="ECO:0000313" key="2">
    <source>
        <dbReference type="Proteomes" id="UP000580250"/>
    </source>
</evidence>
<organism evidence="1 2">
    <name type="scientific">Meloidogyne enterolobii</name>
    <name type="common">Root-knot nematode worm</name>
    <name type="synonym">Meloidogyne mayaguensis</name>
    <dbReference type="NCBI Taxonomy" id="390850"/>
    <lineage>
        <taxon>Eukaryota</taxon>
        <taxon>Metazoa</taxon>
        <taxon>Ecdysozoa</taxon>
        <taxon>Nematoda</taxon>
        <taxon>Chromadorea</taxon>
        <taxon>Rhabditida</taxon>
        <taxon>Tylenchina</taxon>
        <taxon>Tylenchomorpha</taxon>
        <taxon>Tylenchoidea</taxon>
        <taxon>Meloidogynidae</taxon>
        <taxon>Meloidogyninae</taxon>
        <taxon>Meloidogyne</taxon>
    </lineage>
</organism>
<sequence>MELIIENNNLKSKKYQLSNKHNPKLKFSIYNKQVHEGEFDVEIKRIF</sequence>
<dbReference type="AlphaFoldDB" id="A0A6V7V3S5"/>
<name>A0A6V7V3S5_MELEN</name>